<dbReference type="EMBL" id="CP002467">
    <property type="protein sequence ID" value="ADV82538.1"/>
    <property type="molecule type" value="Genomic_DNA"/>
</dbReference>
<dbReference type="Proteomes" id="UP000006844">
    <property type="component" value="Chromosome"/>
</dbReference>
<evidence type="ECO:0008006" key="3">
    <source>
        <dbReference type="Google" id="ProtNLM"/>
    </source>
</evidence>
<sequence length="138" mass="15109">MPEKAEQIRILAVVAPEIQEQIRSQIISFGMIPVLVNSAAQLAPHIRAGEVYQVVLLPASLPNTEDWWAIWGEVVMLSPKPAILVYAHSATFQLWSGVLEAGGYDVIVEPLTDEKLKDALLRAAASYGKSSSENLDQE</sequence>
<dbReference type="STRING" id="401053.AciPR4_1731"/>
<reference evidence="1 2" key="1">
    <citation type="journal article" date="2012" name="Stand. Genomic Sci.">
        <title>Complete genome sequence of Terriglobus saanensis type strain SP1PR4(T), an Acidobacteria from tundra soil.</title>
        <authorList>
            <person name="Rawat S.R."/>
            <person name="Mannisto M.K."/>
            <person name="Starovoytov V."/>
            <person name="Goodwin L."/>
            <person name="Nolan M."/>
            <person name="Hauser L."/>
            <person name="Land M."/>
            <person name="Davenport K.W."/>
            <person name="Woyke T."/>
            <person name="Haggblom M.M."/>
        </authorList>
    </citation>
    <scope>NUCLEOTIDE SEQUENCE</scope>
    <source>
        <strain evidence="2">ATCC BAA-1853 / DSM 23119 / SP1PR4</strain>
    </source>
</reference>
<gene>
    <name evidence="1" type="ordered locus">AciPR4_1731</name>
</gene>
<protein>
    <recommendedName>
        <fullName evidence="3">Response regulatory domain-containing protein</fullName>
    </recommendedName>
</protein>
<proteinExistence type="predicted"/>
<organism evidence="1 2">
    <name type="scientific">Terriglobus saanensis (strain ATCC BAA-1853 / DSM 23119 / SP1PR4)</name>
    <dbReference type="NCBI Taxonomy" id="401053"/>
    <lineage>
        <taxon>Bacteria</taxon>
        <taxon>Pseudomonadati</taxon>
        <taxon>Acidobacteriota</taxon>
        <taxon>Terriglobia</taxon>
        <taxon>Terriglobales</taxon>
        <taxon>Acidobacteriaceae</taxon>
        <taxon>Terriglobus</taxon>
    </lineage>
</organism>
<keyword evidence="2" id="KW-1185">Reference proteome</keyword>
<dbReference type="OrthoDB" id="121574at2"/>
<accession>E8V447</accession>
<dbReference type="eggNOG" id="ENOG5033HVT">
    <property type="taxonomic scope" value="Bacteria"/>
</dbReference>
<dbReference type="HOGENOM" id="CLU_1854257_0_0_0"/>
<dbReference type="KEGG" id="tsa:AciPR4_1731"/>
<dbReference type="SUPFAM" id="SSF52172">
    <property type="entry name" value="CheY-like"/>
    <property type="match status" value="1"/>
</dbReference>
<evidence type="ECO:0000313" key="1">
    <source>
        <dbReference type="EMBL" id="ADV82538.1"/>
    </source>
</evidence>
<evidence type="ECO:0000313" key="2">
    <source>
        <dbReference type="Proteomes" id="UP000006844"/>
    </source>
</evidence>
<dbReference type="RefSeq" id="WP_013568271.1">
    <property type="nucleotide sequence ID" value="NC_014963.1"/>
</dbReference>
<dbReference type="InterPro" id="IPR011006">
    <property type="entry name" value="CheY-like_superfamily"/>
</dbReference>
<dbReference type="AlphaFoldDB" id="E8V447"/>
<name>E8V447_TERSS</name>